<dbReference type="KEGG" id="psoj:PHYSODRAFT_518639"/>
<comment type="subcellular location">
    <subcellularLocation>
        <location evidence="1">Vacuole membrane</location>
        <topology evidence="1">Multi-pass membrane protein</topology>
    </subcellularLocation>
</comment>
<feature type="domain" description="ABC transmembrane type-1" evidence="13">
    <location>
        <begin position="711"/>
        <end position="989"/>
    </location>
</feature>
<keyword evidence="8 11" id="KW-1133">Transmembrane helix</keyword>
<evidence type="ECO:0000313" key="15">
    <source>
        <dbReference type="Proteomes" id="UP000002640"/>
    </source>
</evidence>
<organism evidence="14 15">
    <name type="scientific">Phytophthora sojae (strain P6497)</name>
    <name type="common">Soybean stem and root rot agent</name>
    <name type="synonym">Phytophthora megasperma f. sp. glycines</name>
    <dbReference type="NCBI Taxonomy" id="1094619"/>
    <lineage>
        <taxon>Eukaryota</taxon>
        <taxon>Sar</taxon>
        <taxon>Stramenopiles</taxon>
        <taxon>Oomycota</taxon>
        <taxon>Peronosporomycetes</taxon>
        <taxon>Peronosporales</taxon>
        <taxon>Peronosporaceae</taxon>
        <taxon>Phytophthora</taxon>
    </lineage>
</organism>
<dbReference type="CDD" id="cd03250">
    <property type="entry name" value="ABCC_MRP_domain1"/>
    <property type="match status" value="1"/>
</dbReference>
<dbReference type="FunCoup" id="G5A116">
    <property type="interactions" value="3"/>
</dbReference>
<dbReference type="InParanoid" id="G5A116"/>
<evidence type="ECO:0000256" key="3">
    <source>
        <dbReference type="ARBA" id="ARBA00022448"/>
    </source>
</evidence>
<dbReference type="InterPro" id="IPR003439">
    <property type="entry name" value="ABC_transporter-like_ATP-bd"/>
</dbReference>
<feature type="compositionally biased region" description="Basic and acidic residues" evidence="10">
    <location>
        <begin position="659"/>
        <end position="687"/>
    </location>
</feature>
<dbReference type="GO" id="GO:0016887">
    <property type="term" value="F:ATP hydrolysis activity"/>
    <property type="evidence" value="ECO:0007669"/>
    <property type="project" value="InterPro"/>
</dbReference>
<dbReference type="InterPro" id="IPR044726">
    <property type="entry name" value="ABCC_6TM_D2"/>
</dbReference>
<evidence type="ECO:0000256" key="6">
    <source>
        <dbReference type="ARBA" id="ARBA00022741"/>
    </source>
</evidence>
<dbReference type="FunFam" id="3.40.50.300:FF:000610">
    <property type="entry name" value="Multidrug resistance-associated ABC transporter"/>
    <property type="match status" value="1"/>
</dbReference>
<dbReference type="SUPFAM" id="SSF52540">
    <property type="entry name" value="P-loop containing nucleoside triphosphate hydrolases"/>
    <property type="match status" value="2"/>
</dbReference>
<keyword evidence="6" id="KW-0547">Nucleotide-binding</keyword>
<dbReference type="RefSeq" id="XP_009534193.1">
    <property type="nucleotide sequence ID" value="XM_009535898.1"/>
</dbReference>
<feature type="transmembrane region" description="Helical" evidence="11">
    <location>
        <begin position="152"/>
        <end position="174"/>
    </location>
</feature>
<evidence type="ECO:0000256" key="10">
    <source>
        <dbReference type="SAM" id="MobiDB-lite"/>
    </source>
</evidence>
<dbReference type="PROSITE" id="PS50893">
    <property type="entry name" value="ABC_TRANSPORTER_2"/>
    <property type="match status" value="2"/>
</dbReference>
<dbReference type="GO" id="GO:0140359">
    <property type="term" value="F:ABC-type transporter activity"/>
    <property type="evidence" value="ECO:0007669"/>
    <property type="project" value="InterPro"/>
</dbReference>
<dbReference type="FunFam" id="1.20.1560.10:FF:000362">
    <property type="entry name" value="Uncharacterized protein"/>
    <property type="match status" value="1"/>
</dbReference>
<dbReference type="Proteomes" id="UP000002640">
    <property type="component" value="Unassembled WGS sequence"/>
</dbReference>
<dbReference type="InterPro" id="IPR027417">
    <property type="entry name" value="P-loop_NTPase"/>
</dbReference>
<dbReference type="SMART" id="SM00382">
    <property type="entry name" value="AAA"/>
    <property type="match status" value="2"/>
</dbReference>
<dbReference type="Pfam" id="PF00005">
    <property type="entry name" value="ABC_tran"/>
    <property type="match status" value="2"/>
</dbReference>
<feature type="domain" description="ABC transmembrane type-1" evidence="13">
    <location>
        <begin position="120"/>
        <end position="401"/>
    </location>
</feature>
<keyword evidence="9 11" id="KW-0472">Membrane</keyword>
<dbReference type="Pfam" id="PF00664">
    <property type="entry name" value="ABC_membrane"/>
    <property type="match status" value="2"/>
</dbReference>
<keyword evidence="5" id="KW-0677">Repeat</keyword>
<dbReference type="OMA" id="MGYAKPL"/>
<feature type="domain" description="ABC transporter" evidence="12">
    <location>
        <begin position="429"/>
        <end position="659"/>
    </location>
</feature>
<comment type="similarity">
    <text evidence="2">Belongs to the ABC transporter superfamily. ABCC family. Conjugate transporter (TC 3.A.1.208) subfamily.</text>
</comment>
<feature type="transmembrane region" description="Helical" evidence="11">
    <location>
        <begin position="115"/>
        <end position="140"/>
    </location>
</feature>
<proteinExistence type="inferred from homology"/>
<protein>
    <recommendedName>
        <fullName evidence="16">Multidrug resistance protein ABC superfamily</fullName>
    </recommendedName>
</protein>
<keyword evidence="7" id="KW-0067">ATP-binding</keyword>
<dbReference type="SMR" id="G5A116"/>
<dbReference type="GO" id="GO:0005524">
    <property type="term" value="F:ATP binding"/>
    <property type="evidence" value="ECO:0007669"/>
    <property type="project" value="UniProtKB-KW"/>
</dbReference>
<dbReference type="InterPro" id="IPR017871">
    <property type="entry name" value="ABC_transporter-like_CS"/>
</dbReference>
<evidence type="ECO:0008006" key="16">
    <source>
        <dbReference type="Google" id="ProtNLM"/>
    </source>
</evidence>
<dbReference type="InterPro" id="IPR011527">
    <property type="entry name" value="ABC1_TM_dom"/>
</dbReference>
<dbReference type="PANTHER" id="PTHR24223">
    <property type="entry name" value="ATP-BINDING CASSETTE SUB-FAMILY C"/>
    <property type="match status" value="1"/>
</dbReference>
<dbReference type="Gene3D" id="3.40.50.300">
    <property type="entry name" value="P-loop containing nucleotide triphosphate hydrolases"/>
    <property type="match status" value="2"/>
</dbReference>
<feature type="transmembrane region" description="Helical" evidence="11">
    <location>
        <begin position="849"/>
        <end position="870"/>
    </location>
</feature>
<evidence type="ECO:0000256" key="9">
    <source>
        <dbReference type="ARBA" id="ARBA00023136"/>
    </source>
</evidence>
<dbReference type="FunFam" id="3.40.50.300:FF:003776">
    <property type="entry name" value="Uncharacterized protein"/>
    <property type="match status" value="1"/>
</dbReference>
<dbReference type="FunFam" id="1.20.1560.10:FF:000063">
    <property type="entry name" value="Multidrug resistance protein ABC transporter"/>
    <property type="match status" value="1"/>
</dbReference>
<evidence type="ECO:0000256" key="7">
    <source>
        <dbReference type="ARBA" id="ARBA00022840"/>
    </source>
</evidence>
<dbReference type="Gene3D" id="1.20.1560.10">
    <property type="entry name" value="ABC transporter type 1, transmembrane domain"/>
    <property type="match status" value="2"/>
</dbReference>
<reference evidence="14 15" key="1">
    <citation type="journal article" date="2006" name="Science">
        <title>Phytophthora genome sequences uncover evolutionary origins and mechanisms of pathogenesis.</title>
        <authorList>
            <person name="Tyler B.M."/>
            <person name="Tripathy S."/>
            <person name="Zhang X."/>
            <person name="Dehal P."/>
            <person name="Jiang R.H."/>
            <person name="Aerts A."/>
            <person name="Arredondo F.D."/>
            <person name="Baxter L."/>
            <person name="Bensasson D."/>
            <person name="Beynon J.L."/>
            <person name="Chapman J."/>
            <person name="Damasceno C.M."/>
            <person name="Dorrance A.E."/>
            <person name="Dou D."/>
            <person name="Dickerman A.W."/>
            <person name="Dubchak I.L."/>
            <person name="Garbelotto M."/>
            <person name="Gijzen M."/>
            <person name="Gordon S.G."/>
            <person name="Govers F."/>
            <person name="Grunwald N.J."/>
            <person name="Huang W."/>
            <person name="Ivors K.L."/>
            <person name="Jones R.W."/>
            <person name="Kamoun S."/>
            <person name="Krampis K."/>
            <person name="Lamour K.H."/>
            <person name="Lee M.K."/>
            <person name="McDonald W.H."/>
            <person name="Medina M."/>
            <person name="Meijer H.J."/>
            <person name="Nordberg E.K."/>
            <person name="Maclean D.J."/>
            <person name="Ospina-Giraldo M.D."/>
            <person name="Morris P.F."/>
            <person name="Phuntumart V."/>
            <person name="Putnam N.H."/>
            <person name="Rash S."/>
            <person name="Rose J.K."/>
            <person name="Sakihama Y."/>
            <person name="Salamov A.A."/>
            <person name="Savidor A."/>
            <person name="Scheuring C.F."/>
            <person name="Smith B.M."/>
            <person name="Sobral B.W."/>
            <person name="Terry A."/>
            <person name="Torto-Alalibo T.A."/>
            <person name="Win J."/>
            <person name="Xu Z."/>
            <person name="Zhang H."/>
            <person name="Grigoriev I.V."/>
            <person name="Rokhsar D.S."/>
            <person name="Boore J.L."/>
        </authorList>
    </citation>
    <scope>NUCLEOTIDE SEQUENCE [LARGE SCALE GENOMIC DNA]</scope>
    <source>
        <strain evidence="14 15">P6497</strain>
    </source>
</reference>
<evidence type="ECO:0000259" key="13">
    <source>
        <dbReference type="PROSITE" id="PS50929"/>
    </source>
</evidence>
<dbReference type="InterPro" id="IPR050173">
    <property type="entry name" value="ABC_transporter_C-like"/>
</dbReference>
<evidence type="ECO:0000256" key="5">
    <source>
        <dbReference type="ARBA" id="ARBA00022737"/>
    </source>
</evidence>
<dbReference type="PROSITE" id="PS50929">
    <property type="entry name" value="ABC_TM1F"/>
    <property type="match status" value="2"/>
</dbReference>
<feature type="region of interest" description="Disordered" evidence="10">
    <location>
        <begin position="657"/>
        <end position="687"/>
    </location>
</feature>
<feature type="transmembrane region" description="Helical" evidence="11">
    <location>
        <begin position="753"/>
        <end position="777"/>
    </location>
</feature>
<evidence type="ECO:0000313" key="14">
    <source>
        <dbReference type="EMBL" id="EGZ11448.1"/>
    </source>
</evidence>
<dbReference type="CDD" id="cd18580">
    <property type="entry name" value="ABC_6TM_ABCC_D2"/>
    <property type="match status" value="1"/>
</dbReference>
<feature type="transmembrane region" description="Helical" evidence="11">
    <location>
        <begin position="259"/>
        <end position="280"/>
    </location>
</feature>
<keyword evidence="4 11" id="KW-0812">Transmembrane</keyword>
<dbReference type="InterPro" id="IPR003593">
    <property type="entry name" value="AAA+_ATPase"/>
</dbReference>
<name>G5A116_PHYSP</name>
<dbReference type="CDD" id="cd03244">
    <property type="entry name" value="ABCC_MRP_domain2"/>
    <property type="match status" value="1"/>
</dbReference>
<evidence type="ECO:0000256" key="11">
    <source>
        <dbReference type="SAM" id="Phobius"/>
    </source>
</evidence>
<evidence type="ECO:0000256" key="2">
    <source>
        <dbReference type="ARBA" id="ARBA00009726"/>
    </source>
</evidence>
<dbReference type="CDD" id="cd18579">
    <property type="entry name" value="ABC_6TM_ABCC_D1"/>
    <property type="match status" value="1"/>
</dbReference>
<keyword evidence="15" id="KW-1185">Reference proteome</keyword>
<evidence type="ECO:0000256" key="8">
    <source>
        <dbReference type="ARBA" id="ARBA00022989"/>
    </source>
</evidence>
<dbReference type="PROSITE" id="PS00211">
    <property type="entry name" value="ABC_TRANSPORTER_1"/>
    <property type="match status" value="1"/>
</dbReference>
<dbReference type="AlphaFoldDB" id="G5A116"/>
<feature type="domain" description="ABC transporter" evidence="12">
    <location>
        <begin position="1030"/>
        <end position="1264"/>
    </location>
</feature>
<feature type="transmembrane region" description="Helical" evidence="11">
    <location>
        <begin position="228"/>
        <end position="253"/>
    </location>
</feature>
<dbReference type="SUPFAM" id="SSF90123">
    <property type="entry name" value="ABC transporter transmembrane region"/>
    <property type="match status" value="2"/>
</dbReference>
<keyword evidence="3" id="KW-0813">Transport</keyword>
<dbReference type="GeneID" id="20660085"/>
<dbReference type="EMBL" id="JH159158">
    <property type="protein sequence ID" value="EGZ11448.1"/>
    <property type="molecule type" value="Genomic_DNA"/>
</dbReference>
<dbReference type="InterPro" id="IPR036640">
    <property type="entry name" value="ABC1_TM_sf"/>
</dbReference>
<gene>
    <name evidence="14" type="ORF">PHYSODRAFT_518639</name>
</gene>
<evidence type="ECO:0000256" key="1">
    <source>
        <dbReference type="ARBA" id="ARBA00004128"/>
    </source>
</evidence>
<dbReference type="PANTHER" id="PTHR24223:SF443">
    <property type="entry name" value="MULTIDRUG-RESISTANCE LIKE PROTEIN 1, ISOFORM I"/>
    <property type="match status" value="1"/>
</dbReference>
<feature type="transmembrane region" description="Helical" evidence="11">
    <location>
        <begin position="942"/>
        <end position="958"/>
    </location>
</feature>
<dbReference type="InterPro" id="IPR044746">
    <property type="entry name" value="ABCC_6TM_D1"/>
</dbReference>
<dbReference type="GO" id="GO:0005774">
    <property type="term" value="C:vacuolar membrane"/>
    <property type="evidence" value="ECO:0007669"/>
    <property type="project" value="UniProtKB-SubCell"/>
</dbReference>
<feature type="transmembrane region" description="Helical" evidence="11">
    <location>
        <begin position="820"/>
        <end position="843"/>
    </location>
</feature>
<accession>G5A116</accession>
<evidence type="ECO:0000256" key="4">
    <source>
        <dbReference type="ARBA" id="ARBA00022692"/>
    </source>
</evidence>
<sequence length="1273" mass="140692">MTAQRHTDTTSIVSPATRTKQPRYSTFASVNDHVDDTKHKLHDAKSATPGTASFWSRLFFSYANPMMSAGNMRQLDNDDLWELEGENRSATAFDEFVGHYERHDKSIVKAMVAAYGGRFLLCGLAMLFSTACNVFAPAVLNHVITVFASPTIDMYSLSVWLGVFFASRIVNAVVATQMRFYLELIALRLTVTLKALLFRKAMRRSIQSKGDSKAVDISNLYSSDVNNVLFAAFQINSLWIIPIQIVVVVYMLYDVIDLAAFAGLAVIALFMLASFVIAKLSGNAFEDIMKYKDDRMKTIKEVFNAIQIVKLNSWEDKFADKIHKLRATELSAIKRFMYLGAVNIFVLWGSPLAVSAVSFAVYAITMGKVLTAAKVFTAIALFNALRDPLRDLPTVIQTCIQAKISISRFADYLSLDEFNPTNVTRDDPAQPDDVVMAIEDGTFGWTKEAALLNHVNLTVKQGDLVIVHGSVGSGKSSLCSALLGEMNKLAGNVFVRGRVAYYSQETWIQNMTIRENILFGLPYDKEKYSRVIAACGLLPDLQQFPGGDATEIGQKGVNLSGGQKARVCLARACYSDADILLLDSPLAAVDAIVQSQIFGDCICNLLADKTVVLVTHSADIIASEAANVEVLVESGKLKATRHDVALPRCSYTLPVSPRSVKDDASHDGESNANKDKDAGRLIDDEEREEGRVSKEVFSSYFDSLGGVKVCVFLFAVQTLWQVFQIGSDLWLSHWTGQKNGSYNPDGTVYNVKVYAWLGAGTAIMVLVRTATVAVVGLRASRQLFDNMTVSLLRAPHRFFDANPIGRIVNRYGDDMSAVDFMIPFAYGSFLAMFFFTVCQLATAVYTMNFLGALIIPLIWMYVKIANFYLAPSREISRLWKVSSSPVLSHVSQSEEGVVVIRAFGQDTIGRMVTENFIRNDVNSKCWFSETVTQQWFQVRMQLIGSGVIFVVVSGLVYLRDLLSPGLVGLAFTYALSVDSGLASLVQCWSWVEIQMVSPERILEYGSIPAEGSQRPLVIEPDASWPRSSTVQFEDVVFSYKQGGNPVLKGLSFDIRNNEKIGIVGRTGAGKSSLTMALFRINELVSGRILIDGVDIATMPLRTLRSHLSIIPQSPVLFKGSLRAYMDPFDEFTDADIWAALEKVDMKAQVSALEGQLAYELSENGENFSVGERQMLCMARALLTRSRIVVMDEATASIDHATERKLQEMIKRDFQDATVLTIAHRLGTVLDSDRIMVLSDGRVVEFDSPRNLVKGGSGVFYELAKEGGYLDKLQ</sequence>
<evidence type="ECO:0000259" key="12">
    <source>
        <dbReference type="PROSITE" id="PS50893"/>
    </source>
</evidence>